<dbReference type="InterPro" id="IPR004638">
    <property type="entry name" value="EmrB-like"/>
</dbReference>
<evidence type="ECO:0000256" key="1">
    <source>
        <dbReference type="ARBA" id="ARBA00004651"/>
    </source>
</evidence>
<keyword evidence="6 7" id="KW-0472">Membrane</keyword>
<keyword evidence="2" id="KW-0813">Transport</keyword>
<dbReference type="InterPro" id="IPR036259">
    <property type="entry name" value="MFS_trans_sf"/>
</dbReference>
<evidence type="ECO:0000256" key="6">
    <source>
        <dbReference type="ARBA" id="ARBA00023136"/>
    </source>
</evidence>
<dbReference type="PANTHER" id="PTHR42718">
    <property type="entry name" value="MAJOR FACILITATOR SUPERFAMILY MULTIDRUG TRANSPORTER MFSC"/>
    <property type="match status" value="1"/>
</dbReference>
<organism evidence="9 10">
    <name type="scientific">Actinomarinicola tropica</name>
    <dbReference type="NCBI Taxonomy" id="2789776"/>
    <lineage>
        <taxon>Bacteria</taxon>
        <taxon>Bacillati</taxon>
        <taxon>Actinomycetota</taxon>
        <taxon>Acidimicrobiia</taxon>
        <taxon>Acidimicrobiales</taxon>
        <taxon>Iamiaceae</taxon>
        <taxon>Actinomarinicola</taxon>
    </lineage>
</organism>
<keyword evidence="4 7" id="KW-0812">Transmembrane</keyword>
<evidence type="ECO:0000256" key="5">
    <source>
        <dbReference type="ARBA" id="ARBA00022989"/>
    </source>
</evidence>
<feature type="transmembrane region" description="Helical" evidence="7">
    <location>
        <begin position="210"/>
        <end position="229"/>
    </location>
</feature>
<feature type="transmembrane region" description="Helical" evidence="7">
    <location>
        <begin position="61"/>
        <end position="79"/>
    </location>
</feature>
<evidence type="ECO:0000259" key="8">
    <source>
        <dbReference type="PROSITE" id="PS50850"/>
    </source>
</evidence>
<feature type="transmembrane region" description="Helical" evidence="7">
    <location>
        <begin position="149"/>
        <end position="171"/>
    </location>
</feature>
<proteinExistence type="predicted"/>
<dbReference type="EMBL" id="CP045851">
    <property type="protein sequence ID" value="QGG94257.1"/>
    <property type="molecule type" value="Genomic_DNA"/>
</dbReference>
<feature type="transmembrane region" description="Helical" evidence="7">
    <location>
        <begin position="114"/>
        <end position="137"/>
    </location>
</feature>
<keyword evidence="3" id="KW-1003">Cell membrane</keyword>
<dbReference type="CDD" id="cd17321">
    <property type="entry name" value="MFS_MMR_MDR_like"/>
    <property type="match status" value="1"/>
</dbReference>
<dbReference type="Gene3D" id="1.20.1720.10">
    <property type="entry name" value="Multidrug resistance protein D"/>
    <property type="match status" value="1"/>
</dbReference>
<feature type="transmembrane region" description="Helical" evidence="7">
    <location>
        <begin position="314"/>
        <end position="336"/>
    </location>
</feature>
<feature type="transmembrane region" description="Helical" evidence="7">
    <location>
        <begin position="25"/>
        <end position="46"/>
    </location>
</feature>
<dbReference type="NCBIfam" id="TIGR00711">
    <property type="entry name" value="efflux_EmrB"/>
    <property type="match status" value="1"/>
</dbReference>
<evidence type="ECO:0000256" key="3">
    <source>
        <dbReference type="ARBA" id="ARBA00022475"/>
    </source>
</evidence>
<accession>A0A5Q2RJP2</accession>
<protein>
    <submittedName>
        <fullName evidence="9">DHA2 family efflux MFS transporter permease subunit</fullName>
    </submittedName>
</protein>
<dbReference type="InterPro" id="IPR011701">
    <property type="entry name" value="MFS"/>
</dbReference>
<evidence type="ECO:0000256" key="4">
    <source>
        <dbReference type="ARBA" id="ARBA00022692"/>
    </source>
</evidence>
<dbReference type="RefSeq" id="WP_153758363.1">
    <property type="nucleotide sequence ID" value="NZ_CP045851.1"/>
</dbReference>
<dbReference type="InterPro" id="IPR020846">
    <property type="entry name" value="MFS_dom"/>
</dbReference>
<dbReference type="Pfam" id="PF07690">
    <property type="entry name" value="MFS_1"/>
    <property type="match status" value="1"/>
</dbReference>
<dbReference type="Gene3D" id="1.20.1250.20">
    <property type="entry name" value="MFS general substrate transporter like domains"/>
    <property type="match status" value="1"/>
</dbReference>
<dbReference type="SUPFAM" id="SSF103473">
    <property type="entry name" value="MFS general substrate transporter"/>
    <property type="match status" value="1"/>
</dbReference>
<dbReference type="GO" id="GO:0005886">
    <property type="term" value="C:plasma membrane"/>
    <property type="evidence" value="ECO:0007669"/>
    <property type="project" value="UniProtKB-SubCell"/>
</dbReference>
<feature type="transmembrane region" description="Helical" evidence="7">
    <location>
        <begin position="375"/>
        <end position="395"/>
    </location>
</feature>
<feature type="transmembrane region" description="Helical" evidence="7">
    <location>
        <begin position="177"/>
        <end position="198"/>
    </location>
</feature>
<feature type="transmembrane region" description="Helical" evidence="7">
    <location>
        <begin position="487"/>
        <end position="505"/>
    </location>
</feature>
<evidence type="ECO:0000256" key="7">
    <source>
        <dbReference type="SAM" id="Phobius"/>
    </source>
</evidence>
<sequence>MTATPPAEAEAHHALVTDPRRQRQILVAMCAALVAVVASVSGLNVAQQDLALDLQASQNDLLWIINGYTMALAALLLPVGAIGDRWGRKPVLLAGLGLFATANLMGGMADSTTILLAARVLAGVAAAMIMPVTLSVITSSFPPDERAKAIGIWAGFAGAGGIIGLFVSSFIVDYLTWPWLFAMPAVLAVTSFVLTVPAVDDSKEVHEGRFDAVGSIVSAVAIGGLVLGIHEGPERGWGDPLTMLGMTAGLLGLAAFVVWELRQDQPLLDVRLFSHRGLAAGSLTLLVVFAVMFGVFLVLPQFTQAVLGYSALKAATAMLPMVLVMMPLSAAAPVLASRIGFRTILSIGVGLFALGLALLALLVSAEGGYMSVLPGLLVLSVGIGLCMSPATTIITESLPVTKQGVASALNDTVRELGGAIGIALLGSVVSAGYRSSVSDATVGLSAELAHEVEEGIGAAFGAAPALGGDAPRILQAAQSALVDGWQLSMWFGVGVAAATLGYLVLRGPRQGDIAAEDVLDADLPAGEALL</sequence>
<feature type="transmembrane region" description="Helical" evidence="7">
    <location>
        <begin position="343"/>
        <end position="363"/>
    </location>
</feature>
<evidence type="ECO:0000313" key="9">
    <source>
        <dbReference type="EMBL" id="QGG94257.1"/>
    </source>
</evidence>
<comment type="subcellular location">
    <subcellularLocation>
        <location evidence="1">Cell membrane</location>
        <topology evidence="1">Multi-pass membrane protein</topology>
    </subcellularLocation>
</comment>
<keyword evidence="5 7" id="KW-1133">Transmembrane helix</keyword>
<feature type="domain" description="Major facilitator superfamily (MFS) profile" evidence="8">
    <location>
        <begin position="25"/>
        <end position="510"/>
    </location>
</feature>
<keyword evidence="10" id="KW-1185">Reference proteome</keyword>
<feature type="transmembrane region" description="Helical" evidence="7">
    <location>
        <begin position="280"/>
        <end position="302"/>
    </location>
</feature>
<name>A0A5Q2RJP2_9ACTN</name>
<feature type="transmembrane region" description="Helical" evidence="7">
    <location>
        <begin position="416"/>
        <end position="433"/>
    </location>
</feature>
<dbReference type="GO" id="GO:0022857">
    <property type="term" value="F:transmembrane transporter activity"/>
    <property type="evidence" value="ECO:0007669"/>
    <property type="project" value="InterPro"/>
</dbReference>
<dbReference type="PANTHER" id="PTHR42718:SF42">
    <property type="entry name" value="EXPORT PROTEIN"/>
    <property type="match status" value="1"/>
</dbReference>
<reference evidence="9 10" key="1">
    <citation type="submission" date="2019-11" db="EMBL/GenBank/DDBJ databases">
        <authorList>
            <person name="He Y."/>
        </authorList>
    </citation>
    <scope>NUCLEOTIDE SEQUENCE [LARGE SCALE GENOMIC DNA]</scope>
    <source>
        <strain evidence="9 10">SCSIO 58843</strain>
    </source>
</reference>
<dbReference type="Proteomes" id="UP000334019">
    <property type="component" value="Chromosome"/>
</dbReference>
<evidence type="ECO:0000313" key="10">
    <source>
        <dbReference type="Proteomes" id="UP000334019"/>
    </source>
</evidence>
<evidence type="ECO:0000256" key="2">
    <source>
        <dbReference type="ARBA" id="ARBA00022448"/>
    </source>
</evidence>
<gene>
    <name evidence="9" type="ORF">GH723_03595</name>
</gene>
<dbReference type="PROSITE" id="PS50850">
    <property type="entry name" value="MFS"/>
    <property type="match status" value="1"/>
</dbReference>
<feature type="transmembrane region" description="Helical" evidence="7">
    <location>
        <begin position="241"/>
        <end position="259"/>
    </location>
</feature>
<dbReference type="AlphaFoldDB" id="A0A5Q2RJP2"/>
<feature type="transmembrane region" description="Helical" evidence="7">
    <location>
        <begin position="91"/>
        <end position="108"/>
    </location>
</feature>
<dbReference type="KEGG" id="atq:GH723_03595"/>